<dbReference type="InterPro" id="IPR011040">
    <property type="entry name" value="Sialidase"/>
</dbReference>
<gene>
    <name evidence="2" type="ORF">F4Y42_16960</name>
</gene>
<evidence type="ECO:0000259" key="1">
    <source>
        <dbReference type="Pfam" id="PF13088"/>
    </source>
</evidence>
<dbReference type="Pfam" id="PF13088">
    <property type="entry name" value="BNR_2"/>
    <property type="match status" value="1"/>
</dbReference>
<dbReference type="Gene3D" id="2.120.10.10">
    <property type="match status" value="1"/>
</dbReference>
<dbReference type="InterPro" id="IPR036278">
    <property type="entry name" value="Sialidase_sf"/>
</dbReference>
<dbReference type="EMBL" id="VXRG01000137">
    <property type="protein sequence ID" value="MXY95133.1"/>
    <property type="molecule type" value="Genomic_DNA"/>
</dbReference>
<comment type="caution">
    <text evidence="2">The sequence shown here is derived from an EMBL/GenBank/DDBJ whole genome shotgun (WGS) entry which is preliminary data.</text>
</comment>
<organism evidence="2">
    <name type="scientific">Caldilineaceae bacterium SB0664_bin_27</name>
    <dbReference type="NCBI Taxonomy" id="2605260"/>
    <lineage>
        <taxon>Bacteria</taxon>
        <taxon>Bacillati</taxon>
        <taxon>Chloroflexota</taxon>
        <taxon>Caldilineae</taxon>
        <taxon>Caldilineales</taxon>
        <taxon>Caldilineaceae</taxon>
    </lineage>
</organism>
<feature type="domain" description="Sialidase" evidence="1">
    <location>
        <begin position="163"/>
        <end position="356"/>
    </location>
</feature>
<accession>A0A6B0YWU9</accession>
<dbReference type="AlphaFoldDB" id="A0A6B0YWU9"/>
<evidence type="ECO:0000313" key="2">
    <source>
        <dbReference type="EMBL" id="MXY95133.1"/>
    </source>
</evidence>
<name>A0A6B0YWU9_9CHLR</name>
<sequence length="413" mass="46003">MAQEVELGGLRFTAGTPLIVAEGLGFCWYPSIRRFPTGELLVSYSKNPDSAENLTNVNGISLSKDEGATWTQHADVSGLSGRLNISLPDGSLAGPNQPYKPEPLGQWRTFVGNYGSIGKGGQQYSVDLWGSRLEGLPRDAKARTVQSPTRWAEISPFTDIIELEPGRHLSTTYLTFAGDDRYSTVVMTSEDEGRTWHYLSTVATADDGADSWEGFCESSLVRLEDGDLMCVGRMGGGRDQLLARSYSSDEGKSWSPIDRLPAWGVLPQVKRLSNGALVISCGRPGLFIWFSTDPRGERWEPFDLMAHHNSEMGEAHQISPGKYGLELVTREQYYTVHHNFDQPDQTTSYTSMLEVEPGRLLIVYDRMPYGWMPVPTDAEVRSRILARYAVSNLAPDSMTPDERERIYLLELEM</sequence>
<dbReference type="SUPFAM" id="SSF50939">
    <property type="entry name" value="Sialidases"/>
    <property type="match status" value="1"/>
</dbReference>
<proteinExistence type="predicted"/>
<dbReference type="CDD" id="cd15482">
    <property type="entry name" value="Sialidase_non-viral"/>
    <property type="match status" value="1"/>
</dbReference>
<reference evidence="2" key="1">
    <citation type="submission" date="2019-09" db="EMBL/GenBank/DDBJ databases">
        <title>Characterisation of the sponge microbiome using genome-centric metagenomics.</title>
        <authorList>
            <person name="Engelberts J.P."/>
            <person name="Robbins S.J."/>
            <person name="De Goeij J.M."/>
            <person name="Aranda M."/>
            <person name="Bell S.C."/>
            <person name="Webster N.S."/>
        </authorList>
    </citation>
    <scope>NUCLEOTIDE SEQUENCE</scope>
    <source>
        <strain evidence="2">SB0664_bin_27</strain>
    </source>
</reference>
<protein>
    <submittedName>
        <fullName evidence="2">Exo-alpha-sialidase</fullName>
    </submittedName>
</protein>